<evidence type="ECO:0000313" key="12">
    <source>
        <dbReference type="Proteomes" id="UP000245695"/>
    </source>
</evidence>
<dbReference type="InterPro" id="IPR000089">
    <property type="entry name" value="Biotin_lipoyl"/>
</dbReference>
<dbReference type="RefSeq" id="WP_092925859.1">
    <property type="nucleotide sequence ID" value="NZ_FJTZ01000012.1"/>
</dbReference>
<comment type="function">
    <text evidence="8">This protein is a component of the acetyl coenzyme A carboxylase complex; first, biotin carboxylase catalyzes the carboxylation of the carrier protein and then the transcarboxylase transfers the carboxyl group to form malonyl-CoA.</text>
</comment>
<dbReference type="InterPro" id="IPR001249">
    <property type="entry name" value="AcCoA_biotinCC"/>
</dbReference>
<dbReference type="GO" id="GO:0003989">
    <property type="term" value="F:acetyl-CoA carboxylase activity"/>
    <property type="evidence" value="ECO:0007669"/>
    <property type="project" value="InterPro"/>
</dbReference>
<dbReference type="Proteomes" id="UP000245695">
    <property type="component" value="Chromosome 1"/>
</dbReference>
<protein>
    <recommendedName>
        <fullName evidence="2 8">Biotin carboxyl carrier protein of acetyl-CoA carboxylase</fullName>
    </recommendedName>
</protein>
<dbReference type="AlphaFoldDB" id="A0A2P2BRD3"/>
<evidence type="ECO:0000256" key="1">
    <source>
        <dbReference type="ARBA" id="ARBA00005194"/>
    </source>
</evidence>
<evidence type="ECO:0000256" key="7">
    <source>
        <dbReference type="ARBA" id="ARBA00023267"/>
    </source>
</evidence>
<dbReference type="PRINTS" id="PR01071">
    <property type="entry name" value="ACOABIOTINCC"/>
</dbReference>
<dbReference type="PROSITE" id="PS50968">
    <property type="entry name" value="BIOTINYL_LIPOYL"/>
    <property type="match status" value="1"/>
</dbReference>
<dbReference type="CDD" id="cd06850">
    <property type="entry name" value="biotinyl_domain"/>
    <property type="match status" value="1"/>
</dbReference>
<keyword evidence="5 8" id="KW-0443">Lipid metabolism</keyword>
<dbReference type="NCBIfam" id="TIGR00531">
    <property type="entry name" value="BCCP"/>
    <property type="match status" value="1"/>
</dbReference>
<dbReference type="PROSITE" id="PS00188">
    <property type="entry name" value="BIOTIN"/>
    <property type="match status" value="1"/>
</dbReference>
<keyword evidence="9" id="KW-0175">Coiled coil</keyword>
<feature type="coiled-coil region" evidence="9">
    <location>
        <begin position="6"/>
        <end position="56"/>
    </location>
</feature>
<proteinExistence type="predicted"/>
<dbReference type="Gene3D" id="2.40.50.100">
    <property type="match status" value="1"/>
</dbReference>
<keyword evidence="6 8" id="KW-0275">Fatty acid biosynthesis</keyword>
<gene>
    <name evidence="11" type="ORF">FRIFI_1327</name>
</gene>
<dbReference type="GO" id="GO:0006633">
    <property type="term" value="P:fatty acid biosynthetic process"/>
    <property type="evidence" value="ECO:0007669"/>
    <property type="project" value="UniProtKB-UniPathway"/>
</dbReference>
<dbReference type="KEGG" id="rhom:FRIFI_1327"/>
<dbReference type="SUPFAM" id="SSF51230">
    <property type="entry name" value="Single hybrid motif"/>
    <property type="match status" value="1"/>
</dbReference>
<feature type="domain" description="Lipoyl-binding" evidence="10">
    <location>
        <begin position="78"/>
        <end position="154"/>
    </location>
</feature>
<dbReference type="EMBL" id="LN650648">
    <property type="protein sequence ID" value="CEI72862.1"/>
    <property type="molecule type" value="Genomic_DNA"/>
</dbReference>
<reference evidence="11 12" key="1">
    <citation type="submission" date="2014-09" db="EMBL/GenBank/DDBJ databases">
        <authorList>
            <person name="Hornung B.V."/>
        </authorList>
    </citation>
    <scope>NUCLEOTIDE SEQUENCE [LARGE SCALE GENOMIC DNA]</scope>
    <source>
        <strain evidence="11 12">FRIFI</strain>
    </source>
</reference>
<keyword evidence="3 8" id="KW-0444">Lipid biosynthesis</keyword>
<evidence type="ECO:0000256" key="8">
    <source>
        <dbReference type="RuleBase" id="RU364072"/>
    </source>
</evidence>
<dbReference type="PANTHER" id="PTHR45266">
    <property type="entry name" value="OXALOACETATE DECARBOXYLASE ALPHA CHAIN"/>
    <property type="match status" value="1"/>
</dbReference>
<evidence type="ECO:0000256" key="6">
    <source>
        <dbReference type="ARBA" id="ARBA00023160"/>
    </source>
</evidence>
<evidence type="ECO:0000313" key="11">
    <source>
        <dbReference type="EMBL" id="CEI72862.1"/>
    </source>
</evidence>
<evidence type="ECO:0000256" key="3">
    <source>
        <dbReference type="ARBA" id="ARBA00022516"/>
    </source>
</evidence>
<comment type="pathway">
    <text evidence="1 8">Lipid metabolism; fatty acid biosynthesis.</text>
</comment>
<dbReference type="Pfam" id="PF00364">
    <property type="entry name" value="Biotin_lipoyl"/>
    <property type="match status" value="1"/>
</dbReference>
<dbReference type="PANTHER" id="PTHR45266:SF3">
    <property type="entry name" value="OXALOACETATE DECARBOXYLASE ALPHA CHAIN"/>
    <property type="match status" value="1"/>
</dbReference>
<keyword evidence="7 8" id="KW-0092">Biotin</keyword>
<evidence type="ECO:0000256" key="5">
    <source>
        <dbReference type="ARBA" id="ARBA00023098"/>
    </source>
</evidence>
<keyword evidence="4 8" id="KW-0276">Fatty acid metabolism</keyword>
<evidence type="ECO:0000256" key="4">
    <source>
        <dbReference type="ARBA" id="ARBA00022832"/>
    </source>
</evidence>
<sequence length="156" mass="17931">MEINEIKELLKTIDNTSLEYVKLENSELKLEVSKKNSSLKNNIKNKKDTLKNSEEIELESINHENISEYENSQNKDNLYIVKAPLVGTFYPSPSPNEKSFVNIGDIVKEGDKLCILEAMKLMNEINSEIEGEIVEILVESEELVEYNQPLFKIRPL</sequence>
<dbReference type="InterPro" id="IPR050709">
    <property type="entry name" value="Biotin_Carboxyl_Carrier/Decarb"/>
</dbReference>
<evidence type="ECO:0000259" key="10">
    <source>
        <dbReference type="PROSITE" id="PS50968"/>
    </source>
</evidence>
<keyword evidence="12" id="KW-1185">Reference proteome</keyword>
<dbReference type="InterPro" id="IPR001882">
    <property type="entry name" value="Biotin_BS"/>
</dbReference>
<name>A0A2P2BRD3_9FIRM</name>
<dbReference type="UniPathway" id="UPA00094"/>
<accession>A0A2P2BRD3</accession>
<organism evidence="11 12">
    <name type="scientific">Romboutsia hominis</name>
    <dbReference type="NCBI Taxonomy" id="1507512"/>
    <lineage>
        <taxon>Bacteria</taxon>
        <taxon>Bacillati</taxon>
        <taxon>Bacillota</taxon>
        <taxon>Clostridia</taxon>
        <taxon>Peptostreptococcales</taxon>
        <taxon>Peptostreptococcaceae</taxon>
        <taxon>Romboutsia</taxon>
    </lineage>
</organism>
<evidence type="ECO:0000256" key="9">
    <source>
        <dbReference type="SAM" id="Coils"/>
    </source>
</evidence>
<evidence type="ECO:0000256" key="2">
    <source>
        <dbReference type="ARBA" id="ARBA00017562"/>
    </source>
</evidence>
<dbReference type="InterPro" id="IPR011053">
    <property type="entry name" value="Single_hybrid_motif"/>
</dbReference>
<dbReference type="GO" id="GO:0009317">
    <property type="term" value="C:acetyl-CoA carboxylase complex"/>
    <property type="evidence" value="ECO:0007669"/>
    <property type="project" value="InterPro"/>
</dbReference>